<evidence type="ECO:0000313" key="2">
    <source>
        <dbReference type="EMBL" id="KRL55509.1"/>
    </source>
</evidence>
<accession>A0A0R1RN61</accession>
<dbReference type="KEGG" id="lol:LACOL_0198"/>
<dbReference type="PATRIC" id="fig|1423778.4.peg.1140"/>
<keyword evidence="3" id="KW-1185">Reference proteome</keyword>
<dbReference type="Proteomes" id="UP000051697">
    <property type="component" value="Unassembled WGS sequence"/>
</dbReference>
<keyword evidence="1" id="KW-1133">Transmembrane helix</keyword>
<feature type="transmembrane region" description="Helical" evidence="1">
    <location>
        <begin position="134"/>
        <end position="153"/>
    </location>
</feature>
<proteinExistence type="predicted"/>
<name>A0A0R1RN61_9LACO</name>
<dbReference type="OrthoDB" id="9895490at2"/>
<reference evidence="2 3" key="1">
    <citation type="journal article" date="2015" name="Genome Announc.">
        <title>Expanding the biotechnology potential of lactobacilli through comparative genomics of 213 strains and associated genera.</title>
        <authorList>
            <person name="Sun Z."/>
            <person name="Harris H.M."/>
            <person name="McCann A."/>
            <person name="Guo C."/>
            <person name="Argimon S."/>
            <person name="Zhang W."/>
            <person name="Yang X."/>
            <person name="Jeffery I.B."/>
            <person name="Cooney J.C."/>
            <person name="Kagawa T.F."/>
            <person name="Liu W."/>
            <person name="Song Y."/>
            <person name="Salvetti E."/>
            <person name="Wrobel A."/>
            <person name="Rasinkangas P."/>
            <person name="Parkhill J."/>
            <person name="Rea M.C."/>
            <person name="O'Sullivan O."/>
            <person name="Ritari J."/>
            <person name="Douillard F.P."/>
            <person name="Paul Ross R."/>
            <person name="Yang R."/>
            <person name="Briner A.E."/>
            <person name="Felis G.E."/>
            <person name="de Vos W.M."/>
            <person name="Barrangou R."/>
            <person name="Klaenhammer T.R."/>
            <person name="Caufield P.W."/>
            <person name="Cui Y."/>
            <person name="Zhang H."/>
            <person name="O'Toole P.W."/>
        </authorList>
    </citation>
    <scope>NUCLEOTIDE SEQUENCE [LARGE SCALE GENOMIC DNA]</scope>
    <source>
        <strain evidence="2 3">DSM 15707</strain>
    </source>
</reference>
<comment type="caution">
    <text evidence="2">The sequence shown here is derived from an EMBL/GenBank/DDBJ whole genome shotgun (WGS) entry which is preliminary data.</text>
</comment>
<organism evidence="2 3">
    <name type="scientific">Paucilactobacillus oligofermentans DSM 15707 = LMG 22743</name>
    <dbReference type="NCBI Taxonomy" id="1423778"/>
    <lineage>
        <taxon>Bacteria</taxon>
        <taxon>Bacillati</taxon>
        <taxon>Bacillota</taxon>
        <taxon>Bacilli</taxon>
        <taxon>Lactobacillales</taxon>
        <taxon>Lactobacillaceae</taxon>
        <taxon>Paucilactobacillus</taxon>
    </lineage>
</organism>
<gene>
    <name evidence="2" type="ORF">FC70_GL001106</name>
</gene>
<dbReference type="STRING" id="1423778.FC70_GL001106"/>
<protein>
    <submittedName>
        <fullName evidence="2">Uncharacterized protein</fullName>
    </submittedName>
</protein>
<feature type="transmembrane region" description="Helical" evidence="1">
    <location>
        <begin position="7"/>
        <end position="27"/>
    </location>
</feature>
<dbReference type="PROSITE" id="PS51257">
    <property type="entry name" value="PROKAR_LIPOPROTEIN"/>
    <property type="match status" value="1"/>
</dbReference>
<feature type="transmembrane region" description="Helical" evidence="1">
    <location>
        <begin position="173"/>
        <end position="194"/>
    </location>
</feature>
<feature type="transmembrane region" description="Helical" evidence="1">
    <location>
        <begin position="206"/>
        <end position="226"/>
    </location>
</feature>
<evidence type="ECO:0000313" key="3">
    <source>
        <dbReference type="Proteomes" id="UP000051697"/>
    </source>
</evidence>
<dbReference type="RefSeq" id="WP_057890047.1">
    <property type="nucleotide sequence ID" value="NZ_AZFE01000031.1"/>
</dbReference>
<sequence length="256" mass="28895">MTKKTARIWLIANVVLVLACYWTYYLFPSASLTATLAGYLSYGIYALSALLWFTSALVGRQAGLTSGIGISLILTGILWQLMASSVLYQMPVIYFIDFYLPMIIQALGIVWFAADLWRSRQANGKIDWQIKSMWYELVLVILVPFAIFMLGQVPRLVAAYSQYGITFNIWASYNLYYITIPALLIWALTIFYLIRGILKKVSTSQIVGAGFAFFGMTVFCVIYLSIPTYFMFEPSPFALMLLIVGTTMLLPQAKTK</sequence>
<feature type="transmembrane region" description="Helical" evidence="1">
    <location>
        <begin position="94"/>
        <end position="114"/>
    </location>
</feature>
<keyword evidence="1" id="KW-0472">Membrane</keyword>
<dbReference type="AlphaFoldDB" id="A0A0R1RN61"/>
<feature type="transmembrane region" description="Helical" evidence="1">
    <location>
        <begin position="39"/>
        <end position="58"/>
    </location>
</feature>
<feature type="transmembrane region" description="Helical" evidence="1">
    <location>
        <begin position="232"/>
        <end position="250"/>
    </location>
</feature>
<keyword evidence="1" id="KW-0812">Transmembrane</keyword>
<feature type="transmembrane region" description="Helical" evidence="1">
    <location>
        <begin position="70"/>
        <end position="88"/>
    </location>
</feature>
<evidence type="ECO:0000256" key="1">
    <source>
        <dbReference type="SAM" id="Phobius"/>
    </source>
</evidence>
<dbReference type="EMBL" id="AZFE01000031">
    <property type="protein sequence ID" value="KRL55509.1"/>
    <property type="molecule type" value="Genomic_DNA"/>
</dbReference>